<proteinExistence type="predicted"/>
<dbReference type="Proteomes" id="UP000238701">
    <property type="component" value="Unassembled WGS sequence"/>
</dbReference>
<accession>A0A2U3KYF9</accession>
<dbReference type="AlphaFoldDB" id="A0A2U3KYF9"/>
<organism evidence="2 3">
    <name type="scientific">Candidatus Sulfotelmatobacter kueseliae</name>
    <dbReference type="NCBI Taxonomy" id="2042962"/>
    <lineage>
        <taxon>Bacteria</taxon>
        <taxon>Pseudomonadati</taxon>
        <taxon>Acidobacteriota</taxon>
        <taxon>Terriglobia</taxon>
        <taxon>Terriglobales</taxon>
        <taxon>Candidatus Korobacteraceae</taxon>
        <taxon>Candidatus Sulfotelmatobacter</taxon>
    </lineage>
</organism>
<evidence type="ECO:0000313" key="3">
    <source>
        <dbReference type="Proteomes" id="UP000238701"/>
    </source>
</evidence>
<gene>
    <name evidence="2" type="ORF">SBA1_550060</name>
</gene>
<evidence type="ECO:0000313" key="2">
    <source>
        <dbReference type="EMBL" id="SPF44695.1"/>
    </source>
</evidence>
<evidence type="ECO:0000256" key="1">
    <source>
        <dbReference type="SAM" id="MobiDB-lite"/>
    </source>
</evidence>
<protein>
    <submittedName>
        <fullName evidence="2">Uncharacterized protein</fullName>
    </submittedName>
</protein>
<dbReference type="EMBL" id="OMOD01000150">
    <property type="protein sequence ID" value="SPF44695.1"/>
    <property type="molecule type" value="Genomic_DNA"/>
</dbReference>
<reference evidence="3" key="1">
    <citation type="submission" date="2018-02" db="EMBL/GenBank/DDBJ databases">
        <authorList>
            <person name="Hausmann B."/>
        </authorList>
    </citation>
    <scope>NUCLEOTIDE SEQUENCE [LARGE SCALE GENOMIC DNA]</scope>
    <source>
        <strain evidence="3">Peat soil MAG SbA1</strain>
    </source>
</reference>
<sequence>MEPSTIRSTPAAIGPRSCHYSMAWPSPATSSLWSSPMLSTGRLRLPRPKSGSPATTAKPGRNSRAFTPLWFPASHPLVTSVSRNLGFPANRITKVTFTKKQGDSNIHSWFGSSGGGLPRRPGLKSRGRFSFSAFLKPINLSRSTESPGGRLPKL</sequence>
<name>A0A2U3KYF9_9BACT</name>
<feature type="region of interest" description="Disordered" evidence="1">
    <location>
        <begin position="39"/>
        <end position="63"/>
    </location>
</feature>